<evidence type="ECO:0000313" key="1">
    <source>
        <dbReference type="EMBL" id="AQP50386.1"/>
    </source>
</evidence>
<dbReference type="Proteomes" id="UP000188235">
    <property type="component" value="Chromosome"/>
</dbReference>
<accession>A0A1Q2CW98</accession>
<protein>
    <submittedName>
        <fullName evidence="1">Uncharacterized protein</fullName>
    </submittedName>
</protein>
<organism evidence="1 2">
    <name type="scientific">Tessaracoccus flavescens</name>
    <dbReference type="NCBI Taxonomy" id="399497"/>
    <lineage>
        <taxon>Bacteria</taxon>
        <taxon>Bacillati</taxon>
        <taxon>Actinomycetota</taxon>
        <taxon>Actinomycetes</taxon>
        <taxon>Propionibacteriales</taxon>
        <taxon>Propionibacteriaceae</taxon>
        <taxon>Tessaracoccus</taxon>
    </lineage>
</organism>
<dbReference type="STRING" id="399497.BW733_05640"/>
<dbReference type="RefSeq" id="WP_077348670.1">
    <property type="nucleotide sequence ID" value="NZ_CP019607.1"/>
</dbReference>
<gene>
    <name evidence="1" type="ORF">BW733_05640</name>
</gene>
<reference evidence="1 2" key="1">
    <citation type="journal article" date="2008" name="Int. J. Syst. Evol. Microbiol.">
        <title>Tessaracoccus flavescens sp. nov., isolated from marine sediment.</title>
        <authorList>
            <person name="Lee D.W."/>
            <person name="Lee S.D."/>
        </authorList>
    </citation>
    <scope>NUCLEOTIDE SEQUENCE [LARGE SCALE GENOMIC DNA]</scope>
    <source>
        <strain evidence="1 2">SST-39T</strain>
    </source>
</reference>
<dbReference type="AlphaFoldDB" id="A0A1Q2CW98"/>
<sequence>MGLDIYVGPFTRYLTGDWKTVMAQAAEAEGIEFTTIRLDDTTPEDAPDTDEVVEMVHSWQSAMTEALGVEKAWDDNPDAPYATDQPHWLGYGALLILAARLERPQLASATDDPADFQASAAFQASQQDGSAMFPSLLGGAQWWLPLAGLSATFTGSGFQGEMVPMSTLDLLENELDTLSKGLGVPGSALAEALLLGGPGVDGPPTPEQAPEYLTAWGVFGLAVFRELTHQAQRMQLPLLLDA</sequence>
<name>A0A1Q2CW98_9ACTN</name>
<keyword evidence="2" id="KW-1185">Reference proteome</keyword>
<dbReference type="OrthoDB" id="1841591at2"/>
<proteinExistence type="predicted"/>
<evidence type="ECO:0000313" key="2">
    <source>
        <dbReference type="Proteomes" id="UP000188235"/>
    </source>
</evidence>
<dbReference type="EMBL" id="CP019607">
    <property type="protein sequence ID" value="AQP50386.1"/>
    <property type="molecule type" value="Genomic_DNA"/>
</dbReference>
<dbReference type="KEGG" id="tfa:BW733_05640"/>